<dbReference type="OrthoDB" id="5891537at2759"/>
<dbReference type="Proteomes" id="UP000025227">
    <property type="component" value="Unplaced"/>
</dbReference>
<dbReference type="AlphaFoldDB" id="A0A7I5ED58"/>
<sequence>MERLFLSILVIGIIAAPKALPPPKDIGTGDLQVFVGLSTKHPYDKRTPVMETEIKNYASKLGTLEGAVKVINHSGQLQYNFTLSNADCTKVVSWITDVVNSDPKNYLPSIVECRRKKATTGKAAVAKKVNPKT</sequence>
<evidence type="ECO:0000313" key="2">
    <source>
        <dbReference type="Proteomes" id="UP000025227"/>
    </source>
</evidence>
<name>A0A7I5ED58_HAECO</name>
<reference evidence="3" key="1">
    <citation type="submission" date="2020-12" db="UniProtKB">
        <authorList>
            <consortium name="WormBaseParasite"/>
        </authorList>
    </citation>
    <scope>IDENTIFICATION</scope>
    <source>
        <strain evidence="3">MHco3</strain>
    </source>
</reference>
<keyword evidence="2" id="KW-1185">Reference proteome</keyword>
<feature type="signal peptide" evidence="1">
    <location>
        <begin position="1"/>
        <end position="19"/>
    </location>
</feature>
<dbReference type="WBParaSite" id="HCON_00152600-00001">
    <property type="protein sequence ID" value="HCON_00152600-00001"/>
    <property type="gene ID" value="HCON_00152600"/>
</dbReference>
<protein>
    <submittedName>
        <fullName evidence="3">Cystatin domain-containing protein</fullName>
    </submittedName>
</protein>
<evidence type="ECO:0000313" key="3">
    <source>
        <dbReference type="WBParaSite" id="HCON_00152600-00001"/>
    </source>
</evidence>
<keyword evidence="1" id="KW-0732">Signal</keyword>
<proteinExistence type="predicted"/>
<evidence type="ECO:0000256" key="1">
    <source>
        <dbReference type="SAM" id="SignalP"/>
    </source>
</evidence>
<feature type="chain" id="PRO_5029799092" evidence="1">
    <location>
        <begin position="20"/>
        <end position="133"/>
    </location>
</feature>
<organism evidence="2 3">
    <name type="scientific">Haemonchus contortus</name>
    <name type="common">Barber pole worm</name>
    <dbReference type="NCBI Taxonomy" id="6289"/>
    <lineage>
        <taxon>Eukaryota</taxon>
        <taxon>Metazoa</taxon>
        <taxon>Ecdysozoa</taxon>
        <taxon>Nematoda</taxon>
        <taxon>Chromadorea</taxon>
        <taxon>Rhabditida</taxon>
        <taxon>Rhabditina</taxon>
        <taxon>Rhabditomorpha</taxon>
        <taxon>Strongyloidea</taxon>
        <taxon>Trichostrongylidae</taxon>
        <taxon>Haemonchus</taxon>
    </lineage>
</organism>
<accession>A0A7I5ED58</accession>